<keyword evidence="4" id="KW-0325">Glycoprotein</keyword>
<keyword evidence="13" id="KW-1185">Reference proteome</keyword>
<evidence type="ECO:0000259" key="9">
    <source>
        <dbReference type="Pfam" id="PF01301"/>
    </source>
</evidence>
<comment type="catalytic activity">
    <reaction evidence="7">
        <text>Hydrolysis of terminal non-reducing beta-D-galactose residues in beta-D-galactosides.</text>
        <dbReference type="EC" id="3.2.1.23"/>
    </reaction>
</comment>
<dbReference type="Pfam" id="PF21467">
    <property type="entry name" value="BetaGal_gal-bd"/>
    <property type="match status" value="1"/>
</dbReference>
<comment type="caution">
    <text evidence="12">The sequence shown here is derived from an EMBL/GenBank/DDBJ whole genome shotgun (WGS) entry which is preliminary data.</text>
</comment>
<dbReference type="Gene3D" id="2.60.120.260">
    <property type="entry name" value="Galactose-binding domain-like"/>
    <property type="match status" value="2"/>
</dbReference>
<dbReference type="PRINTS" id="PR00742">
    <property type="entry name" value="GLHYDRLASE35"/>
</dbReference>
<dbReference type="EMBL" id="CAXIEN010000418">
    <property type="protein sequence ID" value="CAL1297255.1"/>
    <property type="molecule type" value="Genomic_DNA"/>
</dbReference>
<evidence type="ECO:0000256" key="8">
    <source>
        <dbReference type="RuleBase" id="RU003679"/>
    </source>
</evidence>
<dbReference type="InterPro" id="IPR001944">
    <property type="entry name" value="Glycoside_Hdrlase_35"/>
</dbReference>
<accession>A0AAV2BNF8</accession>
<dbReference type="Proteomes" id="UP001497382">
    <property type="component" value="Unassembled WGS sequence"/>
</dbReference>
<dbReference type="Gene3D" id="3.20.20.80">
    <property type="entry name" value="Glycosidases"/>
    <property type="match status" value="1"/>
</dbReference>
<dbReference type="SUPFAM" id="SSF49785">
    <property type="entry name" value="Galactose-binding domain-like"/>
    <property type="match status" value="1"/>
</dbReference>
<keyword evidence="5 7" id="KW-0326">Glycosidase</keyword>
<feature type="active site" description="Proton donor" evidence="6">
    <location>
        <position position="188"/>
    </location>
</feature>
<dbReference type="FunFam" id="3.20.20.80:FF:000017">
    <property type="entry name" value="Beta-galactosidase"/>
    <property type="match status" value="1"/>
</dbReference>
<reference evidence="12 13" key="1">
    <citation type="submission" date="2024-04" db="EMBL/GenBank/DDBJ databases">
        <authorList>
            <person name="Rising A."/>
            <person name="Reimegard J."/>
            <person name="Sonavane S."/>
            <person name="Akerstrom W."/>
            <person name="Nylinder S."/>
            <person name="Hedman E."/>
            <person name="Kallberg Y."/>
        </authorList>
    </citation>
    <scope>NUCLEOTIDE SEQUENCE [LARGE SCALE GENOMIC DNA]</scope>
</reference>
<evidence type="ECO:0000256" key="1">
    <source>
        <dbReference type="ARBA" id="ARBA00009809"/>
    </source>
</evidence>
<keyword evidence="2" id="KW-0732">Signal</keyword>
<dbReference type="PIRSF" id="PIRSF006336">
    <property type="entry name" value="B-gal"/>
    <property type="match status" value="1"/>
</dbReference>
<sequence>MVFLNSKIMNFRVLTIFILYCIRTIFGARSFAIDYENNTFLKDGKPFRYVSGSIHYFRVPPEFWHDRIYKMKMAGLNAIQTYVEWNHHEPEPGVFNFEGNYDLVKFVKTAQDLDMLVILRTGPFIDAERDMGGLPYWLLRIDPNMKMRFYDPNFIKHIDQWFNVLLPKIEPLLYNNGGPIITIQIENEYGFCGCDQYKAHLRDLFNKVLKKNVVLFTTDQPFPNSLACGKTYDVLATTDFGAGANITLNFNQLRYTQADGPLVNSEYYPGYLDHWGHPHSTKRTEDVVKTLNEMLLANASVNFYMFHGGTSFGFTAGSNILGTFQACPTSYDYDAPLTEAGDPTPKYYAIRETIGKFLPLPFGPVPQPAPKMKSPTITLKKVMSIWDYIGKLNNSIASNYPLSFEKLYHPFGFVLYKTTVQFRPTDPAVLTVKGIADRGYVYVNKVLQGVLSREQKVESIPIQVLKGQEIEILVENQGRVCAGAINDQKGIFQNVTLGSKVLQNWIMIPVPLDPKSIEKIESYTEETDSVLAPAFYTGEFQIPSSVQILDTFLKVDGWHKGVSFLNQFNLGRYWPIVGPQLTLYTPSILFQNSSTVNRITMLELDNSPCDNENSCIVQFVDTPIVDGPTPDY</sequence>
<organism evidence="12 13">
    <name type="scientific">Larinioides sclopetarius</name>
    <dbReference type="NCBI Taxonomy" id="280406"/>
    <lineage>
        <taxon>Eukaryota</taxon>
        <taxon>Metazoa</taxon>
        <taxon>Ecdysozoa</taxon>
        <taxon>Arthropoda</taxon>
        <taxon>Chelicerata</taxon>
        <taxon>Arachnida</taxon>
        <taxon>Araneae</taxon>
        <taxon>Araneomorphae</taxon>
        <taxon>Entelegynae</taxon>
        <taxon>Araneoidea</taxon>
        <taxon>Araneidae</taxon>
        <taxon>Larinioides</taxon>
    </lineage>
</organism>
<feature type="active site" description="Nucleophile" evidence="6">
    <location>
        <position position="266"/>
    </location>
</feature>
<feature type="domain" description="Beta-galactosidase 1-like first all-beta" evidence="10">
    <location>
        <begin position="401"/>
        <end position="510"/>
    </location>
</feature>
<dbReference type="PANTHER" id="PTHR23421">
    <property type="entry name" value="BETA-GALACTOSIDASE RELATED"/>
    <property type="match status" value="1"/>
</dbReference>
<feature type="domain" description="Glycoside hydrolase 35 catalytic" evidence="9">
    <location>
        <begin position="39"/>
        <end position="356"/>
    </location>
</feature>
<dbReference type="GO" id="GO:0005975">
    <property type="term" value="P:carbohydrate metabolic process"/>
    <property type="evidence" value="ECO:0007669"/>
    <property type="project" value="InterPro"/>
</dbReference>
<comment type="similarity">
    <text evidence="1 8">Belongs to the glycosyl hydrolase 35 family.</text>
</comment>
<dbReference type="InterPro" id="IPR019801">
    <property type="entry name" value="Glyco_hydro_35_CS"/>
</dbReference>
<protein>
    <recommendedName>
        <fullName evidence="7">Beta-galactosidase</fullName>
        <ecNumber evidence="7">3.2.1.23</ecNumber>
    </recommendedName>
</protein>
<evidence type="ECO:0000259" key="10">
    <source>
        <dbReference type="Pfam" id="PF21317"/>
    </source>
</evidence>
<name>A0AAV2BNF8_9ARAC</name>
<evidence type="ECO:0000313" key="12">
    <source>
        <dbReference type="EMBL" id="CAL1297255.1"/>
    </source>
</evidence>
<dbReference type="InterPro" id="IPR008979">
    <property type="entry name" value="Galactose-bd-like_sf"/>
</dbReference>
<dbReference type="InterPro" id="IPR026283">
    <property type="entry name" value="B-gal_1-like"/>
</dbReference>
<evidence type="ECO:0000256" key="2">
    <source>
        <dbReference type="ARBA" id="ARBA00022729"/>
    </source>
</evidence>
<evidence type="ECO:0000256" key="7">
    <source>
        <dbReference type="RuleBase" id="RU000675"/>
    </source>
</evidence>
<evidence type="ECO:0000256" key="3">
    <source>
        <dbReference type="ARBA" id="ARBA00022801"/>
    </source>
</evidence>
<evidence type="ECO:0000259" key="11">
    <source>
        <dbReference type="Pfam" id="PF21467"/>
    </source>
</evidence>
<proteinExistence type="inferred from homology"/>
<gene>
    <name evidence="12" type="ORF">LARSCL_LOCUS20206</name>
</gene>
<dbReference type="SUPFAM" id="SSF51445">
    <property type="entry name" value="(Trans)glycosidases"/>
    <property type="match status" value="1"/>
</dbReference>
<evidence type="ECO:0000256" key="6">
    <source>
        <dbReference type="PIRSR" id="PIRSR006336-1"/>
    </source>
</evidence>
<evidence type="ECO:0000313" key="13">
    <source>
        <dbReference type="Proteomes" id="UP001497382"/>
    </source>
</evidence>
<dbReference type="InterPro" id="IPR048913">
    <property type="entry name" value="BetaGal_gal-bd"/>
</dbReference>
<dbReference type="InterPro" id="IPR048912">
    <property type="entry name" value="BetaGal1-like_ABD1"/>
</dbReference>
<dbReference type="PROSITE" id="PS01182">
    <property type="entry name" value="GLYCOSYL_HYDROL_F35"/>
    <property type="match status" value="1"/>
</dbReference>
<dbReference type="InterPro" id="IPR031330">
    <property type="entry name" value="Gly_Hdrlase_35_cat"/>
</dbReference>
<evidence type="ECO:0000256" key="4">
    <source>
        <dbReference type="ARBA" id="ARBA00023180"/>
    </source>
</evidence>
<dbReference type="AlphaFoldDB" id="A0AAV2BNF8"/>
<feature type="domain" description="Beta-galactosidase galactose-binding" evidence="11">
    <location>
        <begin position="533"/>
        <end position="592"/>
    </location>
</feature>
<keyword evidence="3 7" id="KW-0378">Hydrolase</keyword>
<dbReference type="InterPro" id="IPR017853">
    <property type="entry name" value="GH"/>
</dbReference>
<dbReference type="EC" id="3.2.1.23" evidence="7"/>
<dbReference type="Pfam" id="PF21317">
    <property type="entry name" value="BetaGal_ABD_1"/>
    <property type="match status" value="1"/>
</dbReference>
<dbReference type="Pfam" id="PF01301">
    <property type="entry name" value="Glyco_hydro_35"/>
    <property type="match status" value="1"/>
</dbReference>
<dbReference type="GO" id="GO:0004565">
    <property type="term" value="F:beta-galactosidase activity"/>
    <property type="evidence" value="ECO:0007669"/>
    <property type="project" value="UniProtKB-EC"/>
</dbReference>
<evidence type="ECO:0000256" key="5">
    <source>
        <dbReference type="ARBA" id="ARBA00023295"/>
    </source>
</evidence>